<evidence type="ECO:0000313" key="4">
    <source>
        <dbReference type="Proteomes" id="UP000674143"/>
    </source>
</evidence>
<dbReference type="EMBL" id="JAFHLR010000013">
    <property type="protein sequence ID" value="KAG5484396.1"/>
    <property type="molecule type" value="Genomic_DNA"/>
</dbReference>
<evidence type="ECO:0000313" key="3">
    <source>
        <dbReference type="EMBL" id="KAG5484396.1"/>
    </source>
</evidence>
<sequence length="422" mass="45473">MDAQRGGSAASDHGSVTRRSRLAVLSVSVLLVVLLSGNVEHAQGFAFAPLINTFAKPERSGSKSGSRLLCQESGGSIAGEPTAAAHAAVIQAVRDAGAGAEWYAYLAASTAANPTFNCPPPLTEQVLGSAAGQSFGCYWRWNHGRWSEMDDDSNLPLYMKGAGVTFYVGNYFAKPQSGSVKVYGPYGGFPSWFNQTAPADSQLRPSAMFGQDLLVVGSGDTSTWSDNRDSGGYDYAGFSFSRFYNRSSWDAEAQRATRVNFWAACQTQGPSRVVYEGPVTSSTVQNNWWVIFFSFLMLLCLVAFIVTACCQDNEDMDEPPEDAPAWAQEETNRATHTKSFVSTRSFVQQRGRCAAGDDAGAENSEQQLPVKKQGSLYGAKHNAADQLPPNQYPNPLSGPDGADRLQGSSQHSEGSRLTNNWV</sequence>
<feature type="transmembrane region" description="Helical" evidence="2">
    <location>
        <begin position="288"/>
        <end position="310"/>
    </location>
</feature>
<proteinExistence type="predicted"/>
<dbReference type="PANTHER" id="PTHR35613:SF2">
    <property type="entry name" value="C-TYPE LECTIN DOMAIN-CONTAINING PROTEIN"/>
    <property type="match status" value="1"/>
</dbReference>
<feature type="region of interest" description="Disordered" evidence="1">
    <location>
        <begin position="355"/>
        <end position="422"/>
    </location>
</feature>
<dbReference type="SMR" id="A0A836GZZ6"/>
<dbReference type="GeneID" id="92363773"/>
<keyword evidence="4" id="KW-1185">Reference proteome</keyword>
<protein>
    <submittedName>
        <fullName evidence="3">Uncharacterized protein</fullName>
    </submittedName>
</protein>
<feature type="region of interest" description="Disordered" evidence="1">
    <location>
        <begin position="315"/>
        <end position="340"/>
    </location>
</feature>
<organism evidence="3 4">
    <name type="scientific">Leishmania orientalis</name>
    <dbReference type="NCBI Taxonomy" id="2249476"/>
    <lineage>
        <taxon>Eukaryota</taxon>
        <taxon>Discoba</taxon>
        <taxon>Euglenozoa</taxon>
        <taxon>Kinetoplastea</taxon>
        <taxon>Metakinetoplastina</taxon>
        <taxon>Trypanosomatida</taxon>
        <taxon>Trypanosomatidae</taxon>
        <taxon>Leishmaniinae</taxon>
        <taxon>Leishmania</taxon>
    </lineage>
</organism>
<keyword evidence="2" id="KW-0472">Membrane</keyword>
<accession>A0A836GZZ6</accession>
<dbReference type="PANTHER" id="PTHR35613">
    <property type="entry name" value="C-TYPE LECTIN DOMAIN-CONTAINING PROTEIN"/>
    <property type="match status" value="1"/>
</dbReference>
<dbReference type="Pfam" id="PF16825">
    <property type="entry name" value="DUF5075"/>
    <property type="match status" value="1"/>
</dbReference>
<comment type="caution">
    <text evidence="3">The sequence shown here is derived from an EMBL/GenBank/DDBJ whole genome shotgun (WGS) entry which is preliminary data.</text>
</comment>
<dbReference type="Proteomes" id="UP000674143">
    <property type="component" value="Chromosome 13"/>
</dbReference>
<gene>
    <name evidence="3" type="ORF">LSCM4_07963</name>
</gene>
<reference evidence="3 4" key="1">
    <citation type="submission" date="2021-02" db="EMBL/GenBank/DDBJ databases">
        <title>Leishmania (Mundinia) orientalis Genome sequencing and assembly.</title>
        <authorList>
            <person name="Almutairi H."/>
            <person name="Gatherer D."/>
        </authorList>
    </citation>
    <scope>NUCLEOTIDE SEQUENCE [LARGE SCALE GENOMIC DNA]</scope>
    <source>
        <strain evidence="3">LSCM4</strain>
    </source>
</reference>
<feature type="compositionally biased region" description="Polar residues" evidence="1">
    <location>
        <begin position="406"/>
        <end position="422"/>
    </location>
</feature>
<dbReference type="RefSeq" id="XP_067064889.1">
    <property type="nucleotide sequence ID" value="XM_067209839.1"/>
</dbReference>
<dbReference type="KEGG" id="loi:92363773"/>
<evidence type="ECO:0000256" key="2">
    <source>
        <dbReference type="SAM" id="Phobius"/>
    </source>
</evidence>
<keyword evidence="2" id="KW-1133">Transmembrane helix</keyword>
<keyword evidence="2" id="KW-0812">Transmembrane</keyword>
<evidence type="ECO:0000256" key="1">
    <source>
        <dbReference type="SAM" id="MobiDB-lite"/>
    </source>
</evidence>
<dbReference type="AlphaFoldDB" id="A0A836GZZ6"/>
<dbReference type="InterPro" id="IPR031797">
    <property type="entry name" value="DUF5075"/>
</dbReference>
<name>A0A836GZZ6_9TRYP</name>